<feature type="signal peptide" evidence="2">
    <location>
        <begin position="1"/>
        <end position="24"/>
    </location>
</feature>
<dbReference type="InterPro" id="IPR011050">
    <property type="entry name" value="Pectin_lyase_fold/virulence"/>
</dbReference>
<dbReference type="InterPro" id="IPR012334">
    <property type="entry name" value="Pectin_lyas_fold"/>
</dbReference>
<dbReference type="Gene3D" id="2.160.20.10">
    <property type="entry name" value="Single-stranded right-handed beta-helix, Pectin lyase-like"/>
    <property type="match status" value="2"/>
</dbReference>
<organism evidence="4 5">
    <name type="scientific">Streptomyces djakartensis</name>
    <dbReference type="NCBI Taxonomy" id="68193"/>
    <lineage>
        <taxon>Bacteria</taxon>
        <taxon>Bacillati</taxon>
        <taxon>Actinomycetota</taxon>
        <taxon>Actinomycetes</taxon>
        <taxon>Kitasatosporales</taxon>
        <taxon>Streptomycetaceae</taxon>
        <taxon>Streptomyces</taxon>
    </lineage>
</organism>
<dbReference type="InterPro" id="IPR006626">
    <property type="entry name" value="PbH1"/>
</dbReference>
<sequence length="401" mass="40668">MKRRLIVSACAALAAALSAMPSHAAQTTLVVDDNGAQCPGAGFTSIQAAVNAAIPGSTIRVCPGTYNEVVTVNKANLQLVGPRTPADCTQPGAPNPATDAIVQADNAAGGVVNLVENGIRFQRFTVQNNTLGPGVFTGASFSGHGVQQNLVQNNVLGVYFNSDGATDSTVTRNCIRQNNQAGAASGNGIYSDLGLSDADIVQNAFFDNDSSALVLTGGAPGAVDAVDIDTNTSQQDGSLLAVFNSTDTRVRGNTVRNGTGSAIFVGNDNTALQILSNNITGSGRGVRTSIDFGGGPSSNVRITSNVISGSTSTDGISVGPNSLTGSFISSNLAFNNPRDGIRVDAGGNAGNQITGNVLRNNAEHDCHDDTVGAGTAGTANTWRSNAGLTENRPGLCRGTPS</sequence>
<evidence type="ECO:0000313" key="5">
    <source>
        <dbReference type="Proteomes" id="UP000653308"/>
    </source>
</evidence>
<evidence type="ECO:0000259" key="3">
    <source>
        <dbReference type="Pfam" id="PF13229"/>
    </source>
</evidence>
<proteinExistence type="predicted"/>
<comment type="caution">
    <text evidence="4">The sequence shown here is derived from an EMBL/GenBank/DDBJ whole genome shotgun (WGS) entry which is preliminary data.</text>
</comment>
<accession>A0ABQ2ZME8</accession>
<reference evidence="5" key="1">
    <citation type="journal article" date="2019" name="Int. J. Syst. Evol. Microbiol.">
        <title>The Global Catalogue of Microorganisms (GCM) 10K type strain sequencing project: providing services to taxonomists for standard genome sequencing and annotation.</title>
        <authorList>
            <consortium name="The Broad Institute Genomics Platform"/>
            <consortium name="The Broad Institute Genome Sequencing Center for Infectious Disease"/>
            <person name="Wu L."/>
            <person name="Ma J."/>
        </authorList>
    </citation>
    <scope>NUCLEOTIDE SEQUENCE [LARGE SCALE GENOMIC DNA]</scope>
    <source>
        <strain evidence="5">JCM 4957</strain>
    </source>
</reference>
<evidence type="ECO:0000313" key="4">
    <source>
        <dbReference type="EMBL" id="GGY19883.1"/>
    </source>
</evidence>
<protein>
    <recommendedName>
        <fullName evidence="3">Right handed beta helix domain-containing protein</fullName>
    </recommendedName>
</protein>
<dbReference type="SUPFAM" id="SSF51126">
    <property type="entry name" value="Pectin lyase-like"/>
    <property type="match status" value="2"/>
</dbReference>
<feature type="chain" id="PRO_5045944552" description="Right handed beta helix domain-containing protein" evidence="2">
    <location>
        <begin position="25"/>
        <end position="401"/>
    </location>
</feature>
<gene>
    <name evidence="4" type="ORF">GCM10010384_27910</name>
</gene>
<dbReference type="Pfam" id="PF13229">
    <property type="entry name" value="Beta_helix"/>
    <property type="match status" value="1"/>
</dbReference>
<keyword evidence="2" id="KW-0732">Signal</keyword>
<evidence type="ECO:0000256" key="1">
    <source>
        <dbReference type="SAM" id="MobiDB-lite"/>
    </source>
</evidence>
<evidence type="ECO:0000256" key="2">
    <source>
        <dbReference type="SAM" id="SignalP"/>
    </source>
</evidence>
<keyword evidence="5" id="KW-1185">Reference proteome</keyword>
<dbReference type="Proteomes" id="UP000653308">
    <property type="component" value="Unassembled WGS sequence"/>
</dbReference>
<feature type="region of interest" description="Disordered" evidence="1">
    <location>
        <begin position="376"/>
        <end position="401"/>
    </location>
</feature>
<dbReference type="EMBL" id="BMWE01000007">
    <property type="protein sequence ID" value="GGY19883.1"/>
    <property type="molecule type" value="Genomic_DNA"/>
</dbReference>
<name>A0ABQ2ZME8_9ACTN</name>
<dbReference type="SMART" id="SM00710">
    <property type="entry name" value="PbH1"/>
    <property type="match status" value="5"/>
</dbReference>
<feature type="domain" description="Right handed beta helix" evidence="3">
    <location>
        <begin position="150"/>
        <end position="286"/>
    </location>
</feature>
<dbReference type="InterPro" id="IPR039448">
    <property type="entry name" value="Beta_helix"/>
</dbReference>